<dbReference type="EMBL" id="QEXV01000001">
    <property type="protein sequence ID" value="PWE18226.1"/>
    <property type="molecule type" value="Genomic_DNA"/>
</dbReference>
<keyword evidence="1" id="KW-0472">Membrane</keyword>
<dbReference type="Proteomes" id="UP000245168">
    <property type="component" value="Unassembled WGS sequence"/>
</dbReference>
<gene>
    <name evidence="2" type="ORF">DDZ18_01045</name>
</gene>
<organism evidence="2 3">
    <name type="scientific">Marinicauda salina</name>
    <dbReference type="NCBI Taxonomy" id="2135793"/>
    <lineage>
        <taxon>Bacteria</taxon>
        <taxon>Pseudomonadati</taxon>
        <taxon>Pseudomonadota</taxon>
        <taxon>Alphaproteobacteria</taxon>
        <taxon>Maricaulales</taxon>
        <taxon>Maricaulaceae</taxon>
        <taxon>Marinicauda</taxon>
    </lineage>
</organism>
<reference evidence="3" key="1">
    <citation type="submission" date="2018-05" db="EMBL/GenBank/DDBJ databases">
        <authorList>
            <person name="Liu B.-T."/>
        </authorList>
    </citation>
    <scope>NUCLEOTIDE SEQUENCE [LARGE SCALE GENOMIC DNA]</scope>
    <source>
        <strain evidence="3">WD6-1</strain>
    </source>
</reference>
<keyword evidence="3" id="KW-1185">Reference proteome</keyword>
<accession>A0A2U2BW29</accession>
<protein>
    <submittedName>
        <fullName evidence="2">Uncharacterized protein</fullName>
    </submittedName>
</protein>
<dbReference type="AlphaFoldDB" id="A0A2U2BW29"/>
<evidence type="ECO:0000313" key="3">
    <source>
        <dbReference type="Proteomes" id="UP000245168"/>
    </source>
</evidence>
<feature type="transmembrane region" description="Helical" evidence="1">
    <location>
        <begin position="85"/>
        <end position="106"/>
    </location>
</feature>
<evidence type="ECO:0000313" key="2">
    <source>
        <dbReference type="EMBL" id="PWE18226.1"/>
    </source>
</evidence>
<dbReference type="RefSeq" id="WP_109251500.1">
    <property type="nucleotide sequence ID" value="NZ_QEXV01000001.1"/>
</dbReference>
<keyword evidence="1" id="KW-0812">Transmembrane</keyword>
<proteinExistence type="predicted"/>
<feature type="transmembrane region" description="Helical" evidence="1">
    <location>
        <begin position="57"/>
        <end position="78"/>
    </location>
</feature>
<comment type="caution">
    <text evidence="2">The sequence shown here is derived from an EMBL/GenBank/DDBJ whole genome shotgun (WGS) entry which is preliminary data.</text>
</comment>
<sequence>MNGVFTVSVRWPQFLAGVALTVALLKATAYLPPQYYFQFVFLWDVFSGNLAGSPVDLAVAIGVRLAVPAIAGFAVGLISGRNGAMTAGLAAAMGTAVLWWPVFFFWDFFQSAPYVEMRWLFLAMYLAYTASYGLIAWWAAAISSGVWRLFPSSAEEEAGGVRAAGSFLSFLHPRVLIAGVAANLTASGVASGILNVANGGG</sequence>
<evidence type="ECO:0000256" key="1">
    <source>
        <dbReference type="SAM" id="Phobius"/>
    </source>
</evidence>
<name>A0A2U2BW29_9PROT</name>
<keyword evidence="1" id="KW-1133">Transmembrane helix</keyword>
<feature type="transmembrane region" description="Helical" evidence="1">
    <location>
        <begin position="118"/>
        <end position="140"/>
    </location>
</feature>